<keyword evidence="5" id="KW-1185">Reference proteome</keyword>
<dbReference type="Proteomes" id="UP001432190">
    <property type="component" value="Chromosome"/>
</dbReference>
<reference evidence="3" key="2">
    <citation type="submission" date="2022-10" db="EMBL/GenBank/DDBJ databases">
        <title>The complete genomes of actinobacterial strains from the NBC collection.</title>
        <authorList>
            <person name="Joergensen T.S."/>
            <person name="Alvarez Arevalo M."/>
            <person name="Sterndorff E.B."/>
            <person name="Faurdal D."/>
            <person name="Vuksanovic O."/>
            <person name="Mourched A.-S."/>
            <person name="Charusanti P."/>
            <person name="Shaw S."/>
            <person name="Blin K."/>
            <person name="Weber T."/>
        </authorList>
    </citation>
    <scope>NUCLEOTIDE SEQUENCE</scope>
    <source>
        <strain evidence="3">NBC_00256</strain>
    </source>
</reference>
<gene>
    <name evidence="2" type="ORF">D7I43_28675</name>
    <name evidence="3" type="ORF">OG994_14785</name>
</gene>
<dbReference type="NCBIfam" id="NF047843">
    <property type="entry name" value="MST_Rv0443"/>
    <property type="match status" value="1"/>
</dbReference>
<name>A0A420ETJ1_9ACTN</name>
<evidence type="ECO:0000313" key="4">
    <source>
        <dbReference type="Proteomes" id="UP000285744"/>
    </source>
</evidence>
<dbReference type="Gene3D" id="1.20.120.450">
    <property type="entry name" value="dinb family like domain"/>
    <property type="match status" value="1"/>
</dbReference>
<dbReference type="EMBL" id="RAQQ01000029">
    <property type="protein sequence ID" value="RKF23980.1"/>
    <property type="molecule type" value="Genomic_DNA"/>
</dbReference>
<dbReference type="EMBL" id="CP108084">
    <property type="protein sequence ID" value="WUP52696.1"/>
    <property type="molecule type" value="Genomic_DNA"/>
</dbReference>
<dbReference type="Pfam" id="PF12867">
    <property type="entry name" value="DinB_2"/>
    <property type="match status" value="1"/>
</dbReference>
<dbReference type="RefSeq" id="WP_120331709.1">
    <property type="nucleotide sequence ID" value="NZ_CP108084.1"/>
</dbReference>
<accession>A0A420ETJ1</accession>
<evidence type="ECO:0000313" key="5">
    <source>
        <dbReference type="Proteomes" id="UP001432190"/>
    </source>
</evidence>
<dbReference type="InterPro" id="IPR024775">
    <property type="entry name" value="DinB-like"/>
</dbReference>
<protein>
    <submittedName>
        <fullName evidence="2">DUF664 domain-containing protein</fullName>
    </submittedName>
    <submittedName>
        <fullName evidence="3">DinB family protein</fullName>
    </submittedName>
</protein>
<sequence length="169" mass="18368">MDVSDLLIETYDRLPGLVRAAVDGLTPEQLRRAPGAGANPVGWLVWHLTRVQDDHVADLIGTEQLWVTGEWAGRFGLAADPHDTGYGHTPEQVAAVRPESAQVLVDYYEAVHARTRDFLAGLRPGDLDRVVDTSWDPPVTLGVRLVSVAEDDLQHVGQAAYVRGLVTAA</sequence>
<dbReference type="OrthoDB" id="2363925at2"/>
<evidence type="ECO:0000313" key="2">
    <source>
        <dbReference type="EMBL" id="RKF23980.1"/>
    </source>
</evidence>
<feature type="domain" description="DinB-like" evidence="1">
    <location>
        <begin position="11"/>
        <end position="159"/>
    </location>
</feature>
<reference evidence="2 4" key="1">
    <citation type="journal article" date="2018" name="Int. J. Syst. Evol. Microbiol.">
        <title>Micromonospora globbae sp. nov., an endophytic actinomycete isolated from roots of Globba winitii C. H. Wright.</title>
        <authorList>
            <person name="Kuncharoen N."/>
            <person name="Pittayakhajonwut P."/>
            <person name="Tanasupawat S."/>
        </authorList>
    </citation>
    <scope>NUCLEOTIDE SEQUENCE [LARGE SCALE GENOMIC DNA]</scope>
    <source>
        <strain evidence="2 4">WPS1-2</strain>
    </source>
</reference>
<dbReference type="SUPFAM" id="SSF109854">
    <property type="entry name" value="DinB/YfiT-like putative metalloenzymes"/>
    <property type="match status" value="1"/>
</dbReference>
<organism evidence="2 4">
    <name type="scientific">Micromonospora globbae</name>
    <dbReference type="NCBI Taxonomy" id="1894969"/>
    <lineage>
        <taxon>Bacteria</taxon>
        <taxon>Bacillati</taxon>
        <taxon>Actinomycetota</taxon>
        <taxon>Actinomycetes</taxon>
        <taxon>Micromonosporales</taxon>
        <taxon>Micromonosporaceae</taxon>
        <taxon>Micromonospora</taxon>
    </lineage>
</organism>
<evidence type="ECO:0000313" key="3">
    <source>
        <dbReference type="EMBL" id="WUP52696.1"/>
    </source>
</evidence>
<proteinExistence type="predicted"/>
<dbReference type="InterPro" id="IPR034660">
    <property type="entry name" value="DinB/YfiT-like"/>
</dbReference>
<evidence type="ECO:0000259" key="1">
    <source>
        <dbReference type="Pfam" id="PF12867"/>
    </source>
</evidence>
<dbReference type="AlphaFoldDB" id="A0A420ETJ1"/>
<dbReference type="Proteomes" id="UP000285744">
    <property type="component" value="Unassembled WGS sequence"/>
</dbReference>